<comment type="subcellular location">
    <subcellularLocation>
        <location evidence="1">Cell membrane</location>
        <topology evidence="1">Multi-pass membrane protein</topology>
    </subcellularLocation>
</comment>
<dbReference type="Pfam" id="PF12698">
    <property type="entry name" value="ABC2_membrane_3"/>
    <property type="match status" value="1"/>
</dbReference>
<evidence type="ECO:0000256" key="5">
    <source>
        <dbReference type="ARBA" id="ARBA00022692"/>
    </source>
</evidence>
<feature type="transmembrane region" description="Helical" evidence="8">
    <location>
        <begin position="263"/>
        <end position="285"/>
    </location>
</feature>
<evidence type="ECO:0000259" key="9">
    <source>
        <dbReference type="PROSITE" id="PS51012"/>
    </source>
</evidence>
<feature type="transmembrane region" description="Helical" evidence="8">
    <location>
        <begin position="349"/>
        <end position="370"/>
    </location>
</feature>
<organism evidence="10 11">
    <name type="scientific">Skermanella aerolata</name>
    <dbReference type="NCBI Taxonomy" id="393310"/>
    <lineage>
        <taxon>Bacteria</taxon>
        <taxon>Pseudomonadati</taxon>
        <taxon>Pseudomonadota</taxon>
        <taxon>Alphaproteobacteria</taxon>
        <taxon>Rhodospirillales</taxon>
        <taxon>Azospirillaceae</taxon>
        <taxon>Skermanella</taxon>
    </lineage>
</organism>
<dbReference type="GO" id="GO:0140359">
    <property type="term" value="F:ABC-type transporter activity"/>
    <property type="evidence" value="ECO:0007669"/>
    <property type="project" value="InterPro"/>
</dbReference>
<dbReference type="EMBL" id="BJYZ01000013">
    <property type="protein sequence ID" value="GEO38903.1"/>
    <property type="molecule type" value="Genomic_DNA"/>
</dbReference>
<feature type="transmembrane region" description="Helical" evidence="8">
    <location>
        <begin position="291"/>
        <end position="312"/>
    </location>
</feature>
<evidence type="ECO:0000313" key="11">
    <source>
        <dbReference type="Proteomes" id="UP000321523"/>
    </source>
</evidence>
<dbReference type="Proteomes" id="UP000321523">
    <property type="component" value="Unassembled WGS sequence"/>
</dbReference>
<feature type="transmembrane region" description="Helical" evidence="8">
    <location>
        <begin position="182"/>
        <end position="204"/>
    </location>
</feature>
<keyword evidence="3" id="KW-0813">Transport</keyword>
<dbReference type="InterPro" id="IPR047817">
    <property type="entry name" value="ABC2_TM_bact-type"/>
</dbReference>
<keyword evidence="7 8" id="KW-0472">Membrane</keyword>
<dbReference type="AlphaFoldDB" id="A0A512DQX7"/>
<evidence type="ECO:0000256" key="8">
    <source>
        <dbReference type="SAM" id="Phobius"/>
    </source>
</evidence>
<comment type="caution">
    <text evidence="10">The sequence shown here is derived from an EMBL/GenBank/DDBJ whole genome shotgun (WGS) entry which is preliminary data.</text>
</comment>
<feature type="transmembrane region" description="Helical" evidence="8">
    <location>
        <begin position="30"/>
        <end position="48"/>
    </location>
</feature>
<gene>
    <name evidence="10" type="ORF">SAE02_30510</name>
</gene>
<name>A0A512DQX7_9PROT</name>
<dbReference type="PANTHER" id="PTHR30294">
    <property type="entry name" value="MEMBRANE COMPONENT OF ABC TRANSPORTER YHHJ-RELATED"/>
    <property type="match status" value="1"/>
</dbReference>
<keyword evidence="4" id="KW-1003">Cell membrane</keyword>
<dbReference type="PANTHER" id="PTHR30294:SF29">
    <property type="entry name" value="MULTIDRUG ABC TRANSPORTER PERMEASE YBHS-RELATED"/>
    <property type="match status" value="1"/>
</dbReference>
<proteinExistence type="inferred from homology"/>
<dbReference type="GO" id="GO:0005886">
    <property type="term" value="C:plasma membrane"/>
    <property type="evidence" value="ECO:0007669"/>
    <property type="project" value="UniProtKB-SubCell"/>
</dbReference>
<accession>A0A512DQX7</accession>
<evidence type="ECO:0000313" key="10">
    <source>
        <dbReference type="EMBL" id="GEO38903.1"/>
    </source>
</evidence>
<evidence type="ECO:0000256" key="3">
    <source>
        <dbReference type="ARBA" id="ARBA00022448"/>
    </source>
</evidence>
<comment type="similarity">
    <text evidence="2">Belongs to the ABC-2 integral membrane protein family.</text>
</comment>
<dbReference type="OrthoDB" id="9784671at2"/>
<dbReference type="InterPro" id="IPR051449">
    <property type="entry name" value="ABC-2_transporter_component"/>
</dbReference>
<feature type="transmembrane region" description="Helical" evidence="8">
    <location>
        <begin position="231"/>
        <end position="251"/>
    </location>
</feature>
<protein>
    <submittedName>
        <fullName evidence="10">ABC transporter permease</fullName>
    </submittedName>
</protein>
<keyword evidence="5 8" id="KW-0812">Transmembrane</keyword>
<dbReference type="RefSeq" id="WP_044429148.1">
    <property type="nucleotide sequence ID" value="NZ_BJYZ01000013.1"/>
</dbReference>
<evidence type="ECO:0000256" key="6">
    <source>
        <dbReference type="ARBA" id="ARBA00022989"/>
    </source>
</evidence>
<evidence type="ECO:0000256" key="7">
    <source>
        <dbReference type="ARBA" id="ARBA00023136"/>
    </source>
</evidence>
<dbReference type="PROSITE" id="PS51012">
    <property type="entry name" value="ABC_TM2"/>
    <property type="match status" value="1"/>
</dbReference>
<evidence type="ECO:0000256" key="1">
    <source>
        <dbReference type="ARBA" id="ARBA00004651"/>
    </source>
</evidence>
<feature type="domain" description="ABC transmembrane type-2" evidence="9">
    <location>
        <begin position="145"/>
        <end position="375"/>
    </location>
</feature>
<dbReference type="InterPro" id="IPR013525">
    <property type="entry name" value="ABC2_TM"/>
</dbReference>
<evidence type="ECO:0000256" key="2">
    <source>
        <dbReference type="ARBA" id="ARBA00007783"/>
    </source>
</evidence>
<reference evidence="10 11" key="1">
    <citation type="submission" date="2019-07" db="EMBL/GenBank/DDBJ databases">
        <title>Whole genome shotgun sequence of Skermanella aerolata NBRC 106429.</title>
        <authorList>
            <person name="Hosoyama A."/>
            <person name="Uohara A."/>
            <person name="Ohji S."/>
            <person name="Ichikawa N."/>
        </authorList>
    </citation>
    <scope>NUCLEOTIDE SEQUENCE [LARGE SCALE GENOMIC DNA]</scope>
    <source>
        <strain evidence="10 11">NBRC 106429</strain>
    </source>
</reference>
<sequence>MMTQGAARRLRLKGLVVKETLQILRDPSSLLIAFVLPVLLLLLFGYGVSLDANHIRIALVVENPTPEAERFIASFANSSYFEVDVMRHRATAEEDLVAGRMDGVVVLRADFAARLGQWDMAPIQLLLDGTEANTAHIVRGYAEGVWLAWARQEAMSRGLPIAIPVVAEPRIWFNPELRSRNFLVPGLIAINMTLIGTLLTSLVVAREWERGTMEALISTQTGLPELLAGKLIPYFVLGMTAMALSVAMAVFQFGVPIRGSLMVLFGASAIFLVGALAMGLLISTVTRNQFVAGQVAIVSGFLPAFMLSGFVFEIGSMPGWIQVLTHAVAARYFVSTLQTVFLAGDIWSVILPDLGAMTLIALVFLAATSVRTRKRLD</sequence>
<evidence type="ECO:0000256" key="4">
    <source>
        <dbReference type="ARBA" id="ARBA00022475"/>
    </source>
</evidence>
<keyword evidence="6 8" id="KW-1133">Transmembrane helix</keyword>
<keyword evidence="11" id="KW-1185">Reference proteome</keyword>